<gene>
    <name evidence="1" type="ORF">Tco_0857187</name>
</gene>
<reference evidence="1" key="2">
    <citation type="submission" date="2022-01" db="EMBL/GenBank/DDBJ databases">
        <authorList>
            <person name="Yamashiro T."/>
            <person name="Shiraishi A."/>
            <person name="Satake H."/>
            <person name="Nakayama K."/>
        </authorList>
    </citation>
    <scope>NUCLEOTIDE SEQUENCE</scope>
</reference>
<protein>
    <submittedName>
        <fullName evidence="1">Uncharacterized protein</fullName>
    </submittedName>
</protein>
<comment type="caution">
    <text evidence="1">The sequence shown here is derived from an EMBL/GenBank/DDBJ whole genome shotgun (WGS) entry which is preliminary data.</text>
</comment>
<reference evidence="1" key="1">
    <citation type="journal article" date="2022" name="Int. J. Mol. Sci.">
        <title>Draft Genome of Tanacetum Coccineum: Genomic Comparison of Closely Related Tanacetum-Family Plants.</title>
        <authorList>
            <person name="Yamashiro T."/>
            <person name="Shiraishi A."/>
            <person name="Nakayama K."/>
            <person name="Satake H."/>
        </authorList>
    </citation>
    <scope>NUCLEOTIDE SEQUENCE</scope>
</reference>
<organism evidence="1 2">
    <name type="scientific">Tanacetum coccineum</name>
    <dbReference type="NCBI Taxonomy" id="301880"/>
    <lineage>
        <taxon>Eukaryota</taxon>
        <taxon>Viridiplantae</taxon>
        <taxon>Streptophyta</taxon>
        <taxon>Embryophyta</taxon>
        <taxon>Tracheophyta</taxon>
        <taxon>Spermatophyta</taxon>
        <taxon>Magnoliopsida</taxon>
        <taxon>eudicotyledons</taxon>
        <taxon>Gunneridae</taxon>
        <taxon>Pentapetalae</taxon>
        <taxon>asterids</taxon>
        <taxon>campanulids</taxon>
        <taxon>Asterales</taxon>
        <taxon>Asteraceae</taxon>
        <taxon>Asteroideae</taxon>
        <taxon>Anthemideae</taxon>
        <taxon>Anthemidinae</taxon>
        <taxon>Tanacetum</taxon>
    </lineage>
</organism>
<keyword evidence="2" id="KW-1185">Reference proteome</keyword>
<dbReference type="EMBL" id="BQNB010012965">
    <property type="protein sequence ID" value="GJT10145.1"/>
    <property type="molecule type" value="Genomic_DNA"/>
</dbReference>
<evidence type="ECO:0000313" key="1">
    <source>
        <dbReference type="EMBL" id="GJT10145.1"/>
    </source>
</evidence>
<accession>A0ABQ5B5M8</accession>
<sequence length="139" mass="15333">MAMPPMTTSQGDVGNCHCNNYRPGVVPKDVSNQDMEGFGDNPKSKVNAGSVLVMALHDVVKLSYGISLVGAWPGCVIADRFHKLARNLTRHGVFCDAELQASEEKFLRDVGEVRIVVHFHFPNDPIHVYFLQNALPNSK</sequence>
<name>A0ABQ5B5M8_9ASTR</name>
<proteinExistence type="predicted"/>
<evidence type="ECO:0000313" key="2">
    <source>
        <dbReference type="Proteomes" id="UP001151760"/>
    </source>
</evidence>
<dbReference type="Proteomes" id="UP001151760">
    <property type="component" value="Unassembled WGS sequence"/>
</dbReference>